<evidence type="ECO:0000256" key="1">
    <source>
        <dbReference type="SAM" id="MobiDB-lite"/>
    </source>
</evidence>
<feature type="region of interest" description="Disordered" evidence="1">
    <location>
        <begin position="12"/>
        <end position="94"/>
    </location>
</feature>
<organism evidence="2 3">
    <name type="scientific">Symbiodinium natans</name>
    <dbReference type="NCBI Taxonomy" id="878477"/>
    <lineage>
        <taxon>Eukaryota</taxon>
        <taxon>Sar</taxon>
        <taxon>Alveolata</taxon>
        <taxon>Dinophyceae</taxon>
        <taxon>Suessiales</taxon>
        <taxon>Symbiodiniaceae</taxon>
        <taxon>Symbiodinium</taxon>
    </lineage>
</organism>
<feature type="compositionally biased region" description="Low complexity" evidence="1">
    <location>
        <begin position="57"/>
        <end position="66"/>
    </location>
</feature>
<keyword evidence="3" id="KW-1185">Reference proteome</keyword>
<dbReference type="AlphaFoldDB" id="A0A812RNK8"/>
<evidence type="ECO:0000313" key="2">
    <source>
        <dbReference type="EMBL" id="CAE7444634.1"/>
    </source>
</evidence>
<evidence type="ECO:0000313" key="3">
    <source>
        <dbReference type="Proteomes" id="UP000604046"/>
    </source>
</evidence>
<feature type="compositionally biased region" description="Basic and acidic residues" evidence="1">
    <location>
        <begin position="44"/>
        <end position="56"/>
    </location>
</feature>
<sequence length="94" mass="10211">MSSFTRLLLEKGLTYGTSDGALPHRSRARTDEAEEDPRTVPLDKLLEELDQEDRSEPSVSSTAEPEAPAPAAPTQAREGTRETVLESSVNTVNT</sequence>
<dbReference type="EMBL" id="CAJNDS010002349">
    <property type="protein sequence ID" value="CAE7444634.1"/>
    <property type="molecule type" value="Genomic_DNA"/>
</dbReference>
<comment type="caution">
    <text evidence="2">The sequence shown here is derived from an EMBL/GenBank/DDBJ whole genome shotgun (WGS) entry which is preliminary data.</text>
</comment>
<protein>
    <submittedName>
        <fullName evidence="2">Uncharacterized protein</fullName>
    </submittedName>
</protein>
<dbReference type="Proteomes" id="UP000604046">
    <property type="component" value="Unassembled WGS sequence"/>
</dbReference>
<feature type="compositionally biased region" description="Polar residues" evidence="1">
    <location>
        <begin position="85"/>
        <end position="94"/>
    </location>
</feature>
<proteinExistence type="predicted"/>
<name>A0A812RNK8_9DINO</name>
<reference evidence="2" key="1">
    <citation type="submission" date="2021-02" db="EMBL/GenBank/DDBJ databases">
        <authorList>
            <person name="Dougan E. K."/>
            <person name="Rhodes N."/>
            <person name="Thang M."/>
            <person name="Chan C."/>
        </authorList>
    </citation>
    <scope>NUCLEOTIDE SEQUENCE</scope>
</reference>
<gene>
    <name evidence="2" type="ORF">SNAT2548_LOCUS24200</name>
</gene>
<accession>A0A812RNK8</accession>